<feature type="region of interest" description="Disordered" evidence="1">
    <location>
        <begin position="32"/>
        <end position="58"/>
    </location>
</feature>
<reference evidence="3 4" key="1">
    <citation type="journal article" date="2005" name="Nature">
        <title>The map-based sequence of the rice genome.</title>
        <authorList>
            <consortium name="International rice genome sequencing project (IRGSP)"/>
            <person name="Matsumoto T."/>
            <person name="Wu J."/>
            <person name="Kanamori H."/>
            <person name="Katayose Y."/>
            <person name="Fujisawa M."/>
            <person name="Namiki N."/>
            <person name="Mizuno H."/>
            <person name="Yamamoto K."/>
            <person name="Antonio B.A."/>
            <person name="Baba T."/>
            <person name="Sakata K."/>
            <person name="Nagamura Y."/>
            <person name="Aoki H."/>
            <person name="Arikawa K."/>
            <person name="Arita K."/>
            <person name="Bito T."/>
            <person name="Chiden Y."/>
            <person name="Fujitsuka N."/>
            <person name="Fukunaka R."/>
            <person name="Hamada M."/>
            <person name="Harada C."/>
            <person name="Hayashi A."/>
            <person name="Hijishita S."/>
            <person name="Honda M."/>
            <person name="Hosokawa S."/>
            <person name="Ichikawa Y."/>
            <person name="Idonuma A."/>
            <person name="Iijima M."/>
            <person name="Ikeda M."/>
            <person name="Ikeno M."/>
            <person name="Ito K."/>
            <person name="Ito S."/>
            <person name="Ito T."/>
            <person name="Ito Y."/>
            <person name="Ito Y."/>
            <person name="Iwabuchi A."/>
            <person name="Kamiya K."/>
            <person name="Karasawa W."/>
            <person name="Kurita K."/>
            <person name="Katagiri S."/>
            <person name="Kikuta A."/>
            <person name="Kobayashi H."/>
            <person name="Kobayashi N."/>
            <person name="Machita K."/>
            <person name="Maehara T."/>
            <person name="Masukawa M."/>
            <person name="Mizubayashi T."/>
            <person name="Mukai Y."/>
            <person name="Nagasaki H."/>
            <person name="Nagata Y."/>
            <person name="Naito S."/>
            <person name="Nakashima M."/>
            <person name="Nakama Y."/>
            <person name="Nakamichi Y."/>
            <person name="Nakamura M."/>
            <person name="Meguro A."/>
            <person name="Negishi M."/>
            <person name="Ohta I."/>
            <person name="Ohta T."/>
            <person name="Okamoto M."/>
            <person name="Ono N."/>
            <person name="Saji S."/>
            <person name="Sakaguchi M."/>
            <person name="Sakai K."/>
            <person name="Shibata M."/>
            <person name="Shimokawa T."/>
            <person name="Song J."/>
            <person name="Takazaki Y."/>
            <person name="Terasawa K."/>
            <person name="Tsugane M."/>
            <person name="Tsuji K."/>
            <person name="Ueda S."/>
            <person name="Waki K."/>
            <person name="Yamagata H."/>
            <person name="Yamamoto M."/>
            <person name="Yamamoto S."/>
            <person name="Yamane H."/>
            <person name="Yoshiki S."/>
            <person name="Yoshihara R."/>
            <person name="Yukawa K."/>
            <person name="Zhong H."/>
            <person name="Yano M."/>
            <person name="Yuan Q."/>
            <person name="Ouyang S."/>
            <person name="Liu J."/>
            <person name="Jones K.M."/>
            <person name="Gansberger K."/>
            <person name="Moffat K."/>
            <person name="Hill J."/>
            <person name="Bera J."/>
            <person name="Fadrosh D."/>
            <person name="Jin S."/>
            <person name="Johri S."/>
            <person name="Kim M."/>
            <person name="Overton L."/>
            <person name="Reardon M."/>
            <person name="Tsitrin T."/>
            <person name="Vuong H."/>
            <person name="Weaver B."/>
            <person name="Ciecko A."/>
            <person name="Tallon L."/>
            <person name="Jackson J."/>
            <person name="Pai G."/>
            <person name="Aken S.V."/>
            <person name="Utterback T."/>
            <person name="Reidmuller S."/>
            <person name="Feldblyum T."/>
            <person name="Hsiao J."/>
            <person name="Zismann V."/>
            <person name="Iobst S."/>
            <person name="de Vazeille A.R."/>
            <person name="Buell C.R."/>
            <person name="Ying K."/>
            <person name="Li Y."/>
            <person name="Lu T."/>
            <person name="Huang Y."/>
            <person name="Zhao Q."/>
            <person name="Feng Q."/>
            <person name="Zhang L."/>
            <person name="Zhu J."/>
            <person name="Weng Q."/>
            <person name="Mu J."/>
            <person name="Lu Y."/>
            <person name="Fan D."/>
            <person name="Liu Y."/>
            <person name="Guan J."/>
            <person name="Zhang Y."/>
            <person name="Yu S."/>
            <person name="Liu X."/>
            <person name="Zhang Y."/>
            <person name="Hong G."/>
            <person name="Han B."/>
            <person name="Choisne N."/>
            <person name="Demange N."/>
            <person name="Orjeda G."/>
            <person name="Samain S."/>
            <person name="Cattolico L."/>
            <person name="Pelletier E."/>
            <person name="Couloux A."/>
            <person name="Segurens B."/>
            <person name="Wincker P."/>
            <person name="D'Hont A."/>
            <person name="Scarpelli C."/>
            <person name="Weissenbach J."/>
            <person name="Salanoubat M."/>
            <person name="Quetier F."/>
            <person name="Yu Y."/>
            <person name="Kim H.R."/>
            <person name="Rambo T."/>
            <person name="Currie J."/>
            <person name="Collura K."/>
            <person name="Luo M."/>
            <person name="Yang T."/>
            <person name="Ammiraju J.S.S."/>
            <person name="Engler F."/>
            <person name="Soderlund C."/>
            <person name="Wing R.A."/>
            <person name="Palmer L.E."/>
            <person name="de la Bastide M."/>
            <person name="Spiegel L."/>
            <person name="Nascimento L."/>
            <person name="Zutavern T."/>
            <person name="O'Shaughnessy A."/>
            <person name="Dike S."/>
            <person name="Dedhia N."/>
            <person name="Preston R."/>
            <person name="Balija V."/>
            <person name="McCombie W.R."/>
            <person name="Chow T."/>
            <person name="Chen H."/>
            <person name="Chung M."/>
            <person name="Chen C."/>
            <person name="Shaw J."/>
            <person name="Wu H."/>
            <person name="Hsiao K."/>
            <person name="Chao Y."/>
            <person name="Chu M."/>
            <person name="Cheng C."/>
            <person name="Hour A."/>
            <person name="Lee P."/>
            <person name="Lin S."/>
            <person name="Lin Y."/>
            <person name="Liou J."/>
            <person name="Liu S."/>
            <person name="Hsing Y."/>
            <person name="Raghuvanshi S."/>
            <person name="Mohanty A."/>
            <person name="Bharti A.K."/>
            <person name="Gaur A."/>
            <person name="Gupta V."/>
            <person name="Kumar D."/>
            <person name="Ravi V."/>
            <person name="Vij S."/>
            <person name="Kapur A."/>
            <person name="Khurana P."/>
            <person name="Khurana P."/>
            <person name="Khurana J.P."/>
            <person name="Tyagi A.K."/>
            <person name="Gaikwad K."/>
            <person name="Singh A."/>
            <person name="Dalal V."/>
            <person name="Srivastava S."/>
            <person name="Dixit A."/>
            <person name="Pal A.K."/>
            <person name="Ghazi I.A."/>
            <person name="Yadav M."/>
            <person name="Pandit A."/>
            <person name="Bhargava A."/>
            <person name="Sureshbabu K."/>
            <person name="Batra K."/>
            <person name="Sharma T.R."/>
            <person name="Mohapatra T."/>
            <person name="Singh N.K."/>
            <person name="Messing J."/>
            <person name="Nelson A.B."/>
            <person name="Fuks G."/>
            <person name="Kavchok S."/>
            <person name="Keizer G."/>
            <person name="Linton E."/>
            <person name="Llaca V."/>
            <person name="Song R."/>
            <person name="Tanyolac B."/>
            <person name="Young S."/>
            <person name="Ho-Il K."/>
            <person name="Hahn J.H."/>
            <person name="Sangsakoo G."/>
            <person name="Vanavichit A."/>
            <person name="de Mattos Luiz.A.T."/>
            <person name="Zimmer P.D."/>
            <person name="Malone G."/>
            <person name="Dellagostin O."/>
            <person name="de Oliveira A.C."/>
            <person name="Bevan M."/>
            <person name="Bancroft I."/>
            <person name="Minx P."/>
            <person name="Cordum H."/>
            <person name="Wilson R."/>
            <person name="Cheng Z."/>
            <person name="Jin W."/>
            <person name="Jiang J."/>
            <person name="Leong S.A."/>
            <person name="Iwama H."/>
            <person name="Gojobori T."/>
            <person name="Itoh T."/>
            <person name="Niimura Y."/>
            <person name="Fujii Y."/>
            <person name="Habara T."/>
            <person name="Sakai H."/>
            <person name="Sato Y."/>
            <person name="Wilson G."/>
            <person name="Kumar K."/>
            <person name="McCouch S."/>
            <person name="Juretic N."/>
            <person name="Hoen D."/>
            <person name="Wright S."/>
            <person name="Bruskiewich R."/>
            <person name="Bureau T."/>
            <person name="Miyao A."/>
            <person name="Hirochika H."/>
            <person name="Nishikawa T."/>
            <person name="Kadowaki K."/>
            <person name="Sugiura M."/>
            <person name="Burr B."/>
            <person name="Sasaki T."/>
        </authorList>
    </citation>
    <scope>NUCLEOTIDE SEQUENCE [LARGE SCALE GENOMIC DNA]</scope>
    <source>
        <strain evidence="4">cv. Nipponbare</strain>
    </source>
</reference>
<feature type="transmembrane region" description="Helical" evidence="2">
    <location>
        <begin position="102"/>
        <end position="125"/>
    </location>
</feature>
<keyword evidence="2" id="KW-0472">Membrane</keyword>
<reference evidence="4" key="2">
    <citation type="journal article" date="2008" name="Nucleic Acids Res.">
        <title>The rice annotation project database (RAP-DB): 2008 update.</title>
        <authorList>
            <consortium name="The rice annotation project (RAP)"/>
        </authorList>
    </citation>
    <scope>GENOME REANNOTATION</scope>
    <source>
        <strain evidence="4">cv. Nipponbare</strain>
    </source>
</reference>
<sequence>AAAPRPQSPSAWRRIRRPQLPGVVSSVRRLRPQLPGADPPVRRFPGAEGEEGGVEQQWGRGRLQTELKKVQHAKEFKPIVIIPLVKALIEKDKEGEKKKGTFVFFLLLVRCLMNCLLAMAVLCVICS</sequence>
<name>A0A0P0X8S4_ORYSJ</name>
<keyword evidence="2" id="KW-1133">Transmembrane helix</keyword>
<evidence type="ECO:0000313" key="3">
    <source>
        <dbReference type="EMBL" id="BAH94013.1"/>
    </source>
</evidence>
<proteinExistence type="predicted"/>
<evidence type="ECO:0000313" key="4">
    <source>
        <dbReference type="Proteomes" id="UP000000763"/>
    </source>
</evidence>
<dbReference type="Proteomes" id="UP000000763">
    <property type="component" value="Chromosome 7"/>
</dbReference>
<dbReference type="AlphaFoldDB" id="A0A0P0X8S4"/>
<feature type="non-terminal residue" evidence="3">
    <location>
        <position position="1"/>
    </location>
</feature>
<gene>
    <name evidence="3" type="ordered locus">Os07g0597400</name>
</gene>
<evidence type="ECO:0000256" key="2">
    <source>
        <dbReference type="SAM" id="Phobius"/>
    </source>
</evidence>
<dbReference type="EMBL" id="AP008213">
    <property type="protein sequence ID" value="BAH94013.1"/>
    <property type="molecule type" value="Genomic_DNA"/>
</dbReference>
<keyword evidence="2" id="KW-0812">Transmembrane</keyword>
<dbReference type="Gramene" id="Os07t0597400-01">
    <property type="protein sequence ID" value="Os07t0597400-01"/>
    <property type="gene ID" value="Os07g0597400"/>
</dbReference>
<dbReference type="KEGG" id="dosa:Os07g0597400"/>
<organism evidence="3 4">
    <name type="scientific">Oryza sativa subsp. japonica</name>
    <name type="common">Rice</name>
    <dbReference type="NCBI Taxonomy" id="39947"/>
    <lineage>
        <taxon>Eukaryota</taxon>
        <taxon>Viridiplantae</taxon>
        <taxon>Streptophyta</taxon>
        <taxon>Embryophyta</taxon>
        <taxon>Tracheophyta</taxon>
        <taxon>Spermatophyta</taxon>
        <taxon>Magnoliopsida</taxon>
        <taxon>Liliopsida</taxon>
        <taxon>Poales</taxon>
        <taxon>Poaceae</taxon>
        <taxon>BOP clade</taxon>
        <taxon>Oryzoideae</taxon>
        <taxon>Oryzeae</taxon>
        <taxon>Oryzinae</taxon>
        <taxon>Oryza</taxon>
        <taxon>Oryza sativa</taxon>
    </lineage>
</organism>
<protein>
    <submittedName>
        <fullName evidence="3">Os07g0597400 protein</fullName>
    </submittedName>
</protein>
<accession>A0A0P0X8S4</accession>
<evidence type="ECO:0000256" key="1">
    <source>
        <dbReference type="SAM" id="MobiDB-lite"/>
    </source>
</evidence>